<accession>A0ABY8DN24</accession>
<dbReference type="InterPro" id="IPR036388">
    <property type="entry name" value="WH-like_DNA-bd_sf"/>
</dbReference>
<dbReference type="SMART" id="SM00448">
    <property type="entry name" value="REC"/>
    <property type="match status" value="1"/>
</dbReference>
<evidence type="ECO:0000256" key="1">
    <source>
        <dbReference type="ARBA" id="ARBA00022553"/>
    </source>
</evidence>
<reference evidence="8 9" key="1">
    <citation type="submission" date="2023-03" db="EMBL/GenBank/DDBJ databases">
        <authorList>
            <person name="Kaur S."/>
            <person name="Espinosa-Saiz D."/>
            <person name="Velazquez E."/>
            <person name="Menendez E."/>
            <person name="diCenzo G.C."/>
        </authorList>
    </citation>
    <scope>NUCLEOTIDE SEQUENCE [LARGE SCALE GENOMIC DNA]</scope>
    <source>
        <strain evidence="8 9">LMG 24692</strain>
    </source>
</reference>
<organism evidence="8 9">
    <name type="scientific">Sinorhizobium garamanticum</name>
    <dbReference type="NCBI Taxonomy" id="680247"/>
    <lineage>
        <taxon>Bacteria</taxon>
        <taxon>Pseudomonadati</taxon>
        <taxon>Pseudomonadota</taxon>
        <taxon>Alphaproteobacteria</taxon>
        <taxon>Hyphomicrobiales</taxon>
        <taxon>Rhizobiaceae</taxon>
        <taxon>Sinorhizobium/Ensifer group</taxon>
        <taxon>Sinorhizobium</taxon>
    </lineage>
</organism>
<dbReference type="PANTHER" id="PTHR48111">
    <property type="entry name" value="REGULATOR OF RPOS"/>
    <property type="match status" value="1"/>
</dbReference>
<dbReference type="CDD" id="cd00383">
    <property type="entry name" value="trans_reg_C"/>
    <property type="match status" value="1"/>
</dbReference>
<dbReference type="InterPro" id="IPR001867">
    <property type="entry name" value="OmpR/PhoB-type_DNA-bd"/>
</dbReference>
<keyword evidence="9" id="KW-1185">Reference proteome</keyword>
<comment type="caution">
    <text evidence="4">Lacks conserved residue(s) required for the propagation of feature annotation.</text>
</comment>
<protein>
    <submittedName>
        <fullName evidence="8">Response regulator transcription factor</fullName>
    </submittedName>
</protein>
<keyword evidence="3 5" id="KW-0238">DNA-binding</keyword>
<evidence type="ECO:0000313" key="8">
    <source>
        <dbReference type="EMBL" id="WEX90970.1"/>
    </source>
</evidence>
<feature type="domain" description="Response regulatory" evidence="6">
    <location>
        <begin position="5"/>
        <end position="121"/>
    </location>
</feature>
<dbReference type="SUPFAM" id="SSF52172">
    <property type="entry name" value="CheY-like"/>
    <property type="match status" value="1"/>
</dbReference>
<gene>
    <name evidence="8" type="ORF">PZN02_004558</name>
</gene>
<dbReference type="SUPFAM" id="SSF46894">
    <property type="entry name" value="C-terminal effector domain of the bipartite response regulators"/>
    <property type="match status" value="1"/>
</dbReference>
<dbReference type="PANTHER" id="PTHR48111:SF40">
    <property type="entry name" value="PHOSPHATE REGULON TRANSCRIPTIONAL REGULATORY PROTEIN PHOB"/>
    <property type="match status" value="1"/>
</dbReference>
<evidence type="ECO:0000256" key="5">
    <source>
        <dbReference type="PROSITE-ProRule" id="PRU01091"/>
    </source>
</evidence>
<dbReference type="Gene3D" id="1.10.10.10">
    <property type="entry name" value="Winged helix-like DNA-binding domain superfamily/Winged helix DNA-binding domain"/>
    <property type="match status" value="1"/>
</dbReference>
<dbReference type="InterPro" id="IPR039420">
    <property type="entry name" value="WalR-like"/>
</dbReference>
<sequence length="228" mass="25347">MMKRSILIVDDDNELSSELVDQLSCCSDEFRVLHEGTGRAGIQAMRTNAIDLLVMNIELPDMDGREAVKILRRNGYKAPIVMLTASGSDADTILAFEAGADDCVTKPFHFPVLLARIRAQLRQYAQAEDATLRMGPFTFKPGKKLLLDERGRKIWLTATETAIIRSLYGADGRVVRRGALLQAVWGYDSPVASHTLETHIYRLRQKIAHDPSSAAVLVTEDGGYRLLF</sequence>
<dbReference type="Gene3D" id="6.10.250.690">
    <property type="match status" value="1"/>
</dbReference>
<proteinExistence type="predicted"/>
<dbReference type="Gene3D" id="3.40.50.2300">
    <property type="match status" value="1"/>
</dbReference>
<evidence type="ECO:0000259" key="7">
    <source>
        <dbReference type="PROSITE" id="PS51755"/>
    </source>
</evidence>
<feature type="domain" description="OmpR/PhoB-type" evidence="7">
    <location>
        <begin position="129"/>
        <end position="228"/>
    </location>
</feature>
<evidence type="ECO:0000259" key="6">
    <source>
        <dbReference type="PROSITE" id="PS50110"/>
    </source>
</evidence>
<dbReference type="InterPro" id="IPR016032">
    <property type="entry name" value="Sig_transdc_resp-reg_C-effctor"/>
</dbReference>
<dbReference type="Pfam" id="PF00486">
    <property type="entry name" value="Trans_reg_C"/>
    <property type="match status" value="1"/>
</dbReference>
<feature type="DNA-binding region" description="OmpR/PhoB-type" evidence="5">
    <location>
        <begin position="129"/>
        <end position="228"/>
    </location>
</feature>
<dbReference type="Proteomes" id="UP001229355">
    <property type="component" value="Chromosome 2"/>
</dbReference>
<dbReference type="InterPro" id="IPR001789">
    <property type="entry name" value="Sig_transdc_resp-reg_receiver"/>
</dbReference>
<dbReference type="InterPro" id="IPR011006">
    <property type="entry name" value="CheY-like_superfamily"/>
</dbReference>
<dbReference type="CDD" id="cd17574">
    <property type="entry name" value="REC_OmpR"/>
    <property type="match status" value="1"/>
</dbReference>
<dbReference type="EMBL" id="CP120374">
    <property type="protein sequence ID" value="WEX90970.1"/>
    <property type="molecule type" value="Genomic_DNA"/>
</dbReference>
<dbReference type="RefSeq" id="WP_280662932.1">
    <property type="nucleotide sequence ID" value="NZ_CP120374.1"/>
</dbReference>
<name>A0ABY8DN24_9HYPH</name>
<dbReference type="PROSITE" id="PS50110">
    <property type="entry name" value="RESPONSE_REGULATORY"/>
    <property type="match status" value="1"/>
</dbReference>
<evidence type="ECO:0000256" key="4">
    <source>
        <dbReference type="PROSITE-ProRule" id="PRU00169"/>
    </source>
</evidence>
<evidence type="ECO:0000256" key="2">
    <source>
        <dbReference type="ARBA" id="ARBA00023012"/>
    </source>
</evidence>
<keyword evidence="1" id="KW-0597">Phosphoprotein</keyword>
<evidence type="ECO:0000313" key="9">
    <source>
        <dbReference type="Proteomes" id="UP001229355"/>
    </source>
</evidence>
<dbReference type="PROSITE" id="PS51755">
    <property type="entry name" value="OMPR_PHOB"/>
    <property type="match status" value="1"/>
</dbReference>
<dbReference type="SMART" id="SM00862">
    <property type="entry name" value="Trans_reg_C"/>
    <property type="match status" value="1"/>
</dbReference>
<dbReference type="Pfam" id="PF00072">
    <property type="entry name" value="Response_reg"/>
    <property type="match status" value="1"/>
</dbReference>
<keyword evidence="2" id="KW-0902">Two-component regulatory system</keyword>
<evidence type="ECO:0000256" key="3">
    <source>
        <dbReference type="ARBA" id="ARBA00023125"/>
    </source>
</evidence>